<dbReference type="Proteomes" id="UP000054248">
    <property type="component" value="Unassembled WGS sequence"/>
</dbReference>
<proteinExistence type="predicted"/>
<dbReference type="EMBL" id="KN823021">
    <property type="protein sequence ID" value="KIO26676.1"/>
    <property type="molecule type" value="Genomic_DNA"/>
</dbReference>
<evidence type="ECO:0000313" key="2">
    <source>
        <dbReference type="Proteomes" id="UP000054248"/>
    </source>
</evidence>
<reference evidence="1 2" key="1">
    <citation type="submission" date="2014-04" db="EMBL/GenBank/DDBJ databases">
        <authorList>
            <consortium name="DOE Joint Genome Institute"/>
            <person name="Kuo A."/>
            <person name="Girlanda M."/>
            <person name="Perotto S."/>
            <person name="Kohler A."/>
            <person name="Nagy L.G."/>
            <person name="Floudas D."/>
            <person name="Copeland A."/>
            <person name="Barry K.W."/>
            <person name="Cichocki N."/>
            <person name="Veneault-Fourrey C."/>
            <person name="LaButti K."/>
            <person name="Lindquist E.A."/>
            <person name="Lipzen A."/>
            <person name="Lundell T."/>
            <person name="Morin E."/>
            <person name="Murat C."/>
            <person name="Sun H."/>
            <person name="Tunlid A."/>
            <person name="Henrissat B."/>
            <person name="Grigoriev I.V."/>
            <person name="Hibbett D.S."/>
            <person name="Martin F."/>
            <person name="Nordberg H.P."/>
            <person name="Cantor M.N."/>
            <person name="Hua S.X."/>
        </authorList>
    </citation>
    <scope>NUCLEOTIDE SEQUENCE [LARGE SCALE GENOMIC DNA]</scope>
    <source>
        <strain evidence="1 2">MUT 4182</strain>
    </source>
</reference>
<reference evidence="2" key="2">
    <citation type="submission" date="2015-01" db="EMBL/GenBank/DDBJ databases">
        <title>Evolutionary Origins and Diversification of the Mycorrhizal Mutualists.</title>
        <authorList>
            <consortium name="DOE Joint Genome Institute"/>
            <consortium name="Mycorrhizal Genomics Consortium"/>
            <person name="Kohler A."/>
            <person name="Kuo A."/>
            <person name="Nagy L.G."/>
            <person name="Floudas D."/>
            <person name="Copeland A."/>
            <person name="Barry K.W."/>
            <person name="Cichocki N."/>
            <person name="Veneault-Fourrey C."/>
            <person name="LaButti K."/>
            <person name="Lindquist E.A."/>
            <person name="Lipzen A."/>
            <person name="Lundell T."/>
            <person name="Morin E."/>
            <person name="Murat C."/>
            <person name="Riley R."/>
            <person name="Ohm R."/>
            <person name="Sun H."/>
            <person name="Tunlid A."/>
            <person name="Henrissat B."/>
            <person name="Grigoriev I.V."/>
            <person name="Hibbett D.S."/>
            <person name="Martin F."/>
        </authorList>
    </citation>
    <scope>NUCLEOTIDE SEQUENCE [LARGE SCALE GENOMIC DNA]</scope>
    <source>
        <strain evidence="2">MUT 4182</strain>
    </source>
</reference>
<sequence length="197" mass="22449">MSLVLPEVRYFVDRTRWEPNEWEIGLGICCLPVLETIRPFPNLISLRLGGGSTRFAFMAGNPSDPQNLNNLHRLQGALEGLPMLRSLTLDCVDLENGGQLNCLSKTCPELECLSLVRCTGYTLVELRLIVERRKALRETDSLRRLAVHGMFDNWRTLSEREAMLWLTGEWNRYFIFKPESGREEAGGSYISAVMDLI</sequence>
<dbReference type="Gene3D" id="3.80.10.10">
    <property type="entry name" value="Ribonuclease Inhibitor"/>
    <property type="match status" value="1"/>
</dbReference>
<dbReference type="STRING" id="1051891.A0A0C3QII3"/>
<dbReference type="HOGENOM" id="CLU_1385094_0_0_1"/>
<dbReference type="OrthoDB" id="10473589at2759"/>
<gene>
    <name evidence="1" type="ORF">M407DRAFT_199696</name>
</gene>
<dbReference type="SUPFAM" id="SSF52047">
    <property type="entry name" value="RNI-like"/>
    <property type="match status" value="1"/>
</dbReference>
<dbReference type="AlphaFoldDB" id="A0A0C3QII3"/>
<evidence type="ECO:0000313" key="1">
    <source>
        <dbReference type="EMBL" id="KIO26676.1"/>
    </source>
</evidence>
<name>A0A0C3QII3_9AGAM</name>
<keyword evidence="2" id="KW-1185">Reference proteome</keyword>
<organism evidence="1 2">
    <name type="scientific">Tulasnella calospora MUT 4182</name>
    <dbReference type="NCBI Taxonomy" id="1051891"/>
    <lineage>
        <taxon>Eukaryota</taxon>
        <taxon>Fungi</taxon>
        <taxon>Dikarya</taxon>
        <taxon>Basidiomycota</taxon>
        <taxon>Agaricomycotina</taxon>
        <taxon>Agaricomycetes</taxon>
        <taxon>Cantharellales</taxon>
        <taxon>Tulasnellaceae</taxon>
        <taxon>Tulasnella</taxon>
    </lineage>
</organism>
<dbReference type="InterPro" id="IPR032675">
    <property type="entry name" value="LRR_dom_sf"/>
</dbReference>
<accession>A0A0C3QII3</accession>
<protein>
    <submittedName>
        <fullName evidence="1">Uncharacterized protein</fullName>
    </submittedName>
</protein>